<feature type="transmembrane region" description="Helical" evidence="1">
    <location>
        <begin position="37"/>
        <end position="60"/>
    </location>
</feature>
<keyword evidence="1" id="KW-1133">Transmembrane helix</keyword>
<feature type="transmembrane region" description="Helical" evidence="1">
    <location>
        <begin position="72"/>
        <end position="94"/>
    </location>
</feature>
<evidence type="ECO:0000256" key="1">
    <source>
        <dbReference type="SAM" id="Phobius"/>
    </source>
</evidence>
<sequence>MRQRGYTGALALICGIVSVLPFLFVALYQFIPSLRPLLPSALGVNSVFLLGLSGVVALMLGTRGHSNLHRIGVILGSIGICFTALMALVAFVLLR</sequence>
<protein>
    <submittedName>
        <fullName evidence="2">Uncharacterized protein</fullName>
    </submittedName>
</protein>
<dbReference type="Proteomes" id="UP001196980">
    <property type="component" value="Unassembled WGS sequence"/>
</dbReference>
<keyword evidence="1" id="KW-0812">Transmembrane</keyword>
<gene>
    <name evidence="2" type="ORF">HWQ67_17600</name>
</gene>
<evidence type="ECO:0000313" key="3">
    <source>
        <dbReference type="Proteomes" id="UP001196980"/>
    </source>
</evidence>
<evidence type="ECO:0000313" key="2">
    <source>
        <dbReference type="EMBL" id="MBV6343392.1"/>
    </source>
</evidence>
<accession>A0ABS6S3G9</accession>
<organism evidence="2 3">
    <name type="scientific">Candidatus Magnetobacterium casense</name>
    <dbReference type="NCBI Taxonomy" id="1455061"/>
    <lineage>
        <taxon>Bacteria</taxon>
        <taxon>Pseudomonadati</taxon>
        <taxon>Nitrospirota</taxon>
        <taxon>Thermodesulfovibrionia</taxon>
        <taxon>Thermodesulfovibrionales</taxon>
        <taxon>Candidatus Magnetobacteriaceae</taxon>
        <taxon>Candidatus Magnetobacterium</taxon>
    </lineage>
</organism>
<feature type="transmembrane region" description="Helical" evidence="1">
    <location>
        <begin position="9"/>
        <end position="31"/>
    </location>
</feature>
<keyword evidence="1" id="KW-0472">Membrane</keyword>
<proteinExistence type="predicted"/>
<keyword evidence="3" id="KW-1185">Reference proteome</keyword>
<name>A0ABS6S3G9_9BACT</name>
<comment type="caution">
    <text evidence="2">The sequence shown here is derived from an EMBL/GenBank/DDBJ whole genome shotgun (WGS) entry which is preliminary data.</text>
</comment>
<dbReference type="EMBL" id="JABXWD010000569">
    <property type="protein sequence ID" value="MBV6343392.1"/>
    <property type="molecule type" value="Genomic_DNA"/>
</dbReference>
<reference evidence="2 3" key="1">
    <citation type="journal article" date="2020" name="J Geophys Res Biogeosci">
        <title>Magnetotaxis as an Adaptation to Enable Bacterial Shuttling of Microbial Sulfur and Sulfur Cycling Across Aquatic Oxic#Anoxic Interfaces.</title>
        <authorList>
            <person name="Li J."/>
            <person name="Liu P."/>
            <person name="Wang J."/>
            <person name="Roberts A.P."/>
            <person name="Pan Y."/>
        </authorList>
    </citation>
    <scope>NUCLEOTIDE SEQUENCE [LARGE SCALE GENOMIC DNA]</scope>
    <source>
        <strain evidence="2 3">MYR-1_YQ</strain>
    </source>
</reference>